<dbReference type="PANTHER" id="PTHR21347:SF0">
    <property type="entry name" value="LIPID SCRAMBLASE CLPTM1L"/>
    <property type="match status" value="1"/>
</dbReference>
<comment type="similarity">
    <text evidence="2">Belongs to the CLPTM1 family.</text>
</comment>
<reference evidence="16" key="1">
    <citation type="submission" date="2025-08" db="UniProtKB">
        <authorList>
            <consortium name="Ensembl"/>
        </authorList>
    </citation>
    <scope>IDENTIFICATION</scope>
</reference>
<comment type="catalytic activity">
    <reaction evidence="9">
        <text>6-(alpha-D-glucosaminyl)-(1-octadecanoyl,2-(9Z)-octadecenoyl-sn-glycero-3-phospho)-1D-myo-inositol(in) = 6-(alpha-D-glucosaminyl)-(1-octadecanoyl,2-(9Z)-octadecenoyl-sn-glycero-3-phospho)-1D-myo-inositol(out)</text>
        <dbReference type="Rhea" id="RHEA:71495"/>
        <dbReference type="ChEBI" id="CHEBI:190691"/>
    </reaction>
</comment>
<protein>
    <recommendedName>
        <fullName evidence="10">Lipid scramblase CLPTM1L</fullName>
    </recommendedName>
    <alternativeName>
        <fullName evidence="12">Cisplatin resistance-related protein 9</fullName>
    </alternativeName>
    <alternativeName>
        <fullName evidence="11">Cleft lip and palate transmembrane protein 1-like protein</fullName>
    </alternativeName>
</protein>
<comment type="catalytic activity">
    <reaction evidence="6">
        <text>a 1,2-diacyl-sn-glycero-3-phosphoethanolamine(in) = a 1,2-diacyl-sn-glycero-3-phosphoethanolamine(out)</text>
        <dbReference type="Rhea" id="RHEA:38895"/>
        <dbReference type="ChEBI" id="CHEBI:64612"/>
    </reaction>
</comment>
<evidence type="ECO:0000256" key="14">
    <source>
        <dbReference type="ARBA" id="ARBA00093208"/>
    </source>
</evidence>
<evidence type="ECO:0000256" key="3">
    <source>
        <dbReference type="ARBA" id="ARBA00022692"/>
    </source>
</evidence>
<evidence type="ECO:0000313" key="17">
    <source>
        <dbReference type="Proteomes" id="UP000261580"/>
    </source>
</evidence>
<accession>A0A3Q4N713</accession>
<dbReference type="PANTHER" id="PTHR21347">
    <property type="entry name" value="CLEFT LIP AND PALATE ASSOCIATED TRANSMEMBRANE PROTEIN-RELATED"/>
    <property type="match status" value="1"/>
</dbReference>
<evidence type="ECO:0000256" key="11">
    <source>
        <dbReference type="ARBA" id="ARBA00042320"/>
    </source>
</evidence>
<feature type="transmembrane region" description="Helical" evidence="15">
    <location>
        <begin position="165"/>
        <end position="186"/>
    </location>
</feature>
<reference evidence="16" key="2">
    <citation type="submission" date="2025-09" db="UniProtKB">
        <authorList>
            <consortium name="Ensembl"/>
        </authorList>
    </citation>
    <scope>IDENTIFICATION</scope>
</reference>
<dbReference type="AlphaFoldDB" id="A0A3Q4N713"/>
<dbReference type="InterPro" id="IPR008429">
    <property type="entry name" value="CLPTM1"/>
</dbReference>
<dbReference type="GO" id="GO:0012505">
    <property type="term" value="C:endomembrane system"/>
    <property type="evidence" value="ECO:0007669"/>
    <property type="project" value="TreeGrafter"/>
</dbReference>
<feature type="transmembrane region" description="Helical" evidence="15">
    <location>
        <begin position="9"/>
        <end position="29"/>
    </location>
</feature>
<keyword evidence="4 15" id="KW-1133">Transmembrane helix</keyword>
<evidence type="ECO:0000256" key="13">
    <source>
        <dbReference type="ARBA" id="ARBA00045827"/>
    </source>
</evidence>
<keyword evidence="3 15" id="KW-0812">Transmembrane</keyword>
<dbReference type="Proteomes" id="UP000261580">
    <property type="component" value="Unassembled WGS sequence"/>
</dbReference>
<dbReference type="GO" id="GO:0016020">
    <property type="term" value="C:membrane"/>
    <property type="evidence" value="ECO:0007669"/>
    <property type="project" value="UniProtKB-SubCell"/>
</dbReference>
<comment type="subcellular location">
    <subcellularLocation>
        <location evidence="1">Membrane</location>
        <topology evidence="1">Multi-pass membrane protein</topology>
    </subcellularLocation>
</comment>
<proteinExistence type="inferred from homology"/>
<evidence type="ECO:0000256" key="7">
    <source>
        <dbReference type="ARBA" id="ARBA00024631"/>
    </source>
</evidence>
<evidence type="ECO:0000313" key="16">
    <source>
        <dbReference type="Ensembl" id="ENSNBRP00000028479.1"/>
    </source>
</evidence>
<evidence type="ECO:0000256" key="2">
    <source>
        <dbReference type="ARBA" id="ARBA00009310"/>
    </source>
</evidence>
<evidence type="ECO:0000256" key="15">
    <source>
        <dbReference type="SAM" id="Phobius"/>
    </source>
</evidence>
<keyword evidence="17" id="KW-1185">Reference proteome</keyword>
<feature type="transmembrane region" description="Helical" evidence="15">
    <location>
        <begin position="315"/>
        <end position="336"/>
    </location>
</feature>
<evidence type="ECO:0000256" key="4">
    <source>
        <dbReference type="ARBA" id="ARBA00022989"/>
    </source>
</evidence>
<evidence type="ECO:0000256" key="5">
    <source>
        <dbReference type="ARBA" id="ARBA00023136"/>
    </source>
</evidence>
<dbReference type="GeneTree" id="ENSGT00530000063461"/>
<organism evidence="16 17">
    <name type="scientific">Neolamprologus brichardi</name>
    <name type="common">Fairy cichlid</name>
    <name type="synonym">Lamprologus brichardi</name>
    <dbReference type="NCBI Taxonomy" id="32507"/>
    <lineage>
        <taxon>Eukaryota</taxon>
        <taxon>Metazoa</taxon>
        <taxon>Chordata</taxon>
        <taxon>Craniata</taxon>
        <taxon>Vertebrata</taxon>
        <taxon>Euteleostomi</taxon>
        <taxon>Actinopterygii</taxon>
        <taxon>Neopterygii</taxon>
        <taxon>Teleostei</taxon>
        <taxon>Neoteleostei</taxon>
        <taxon>Acanthomorphata</taxon>
        <taxon>Ovalentaria</taxon>
        <taxon>Cichlomorphae</taxon>
        <taxon>Cichliformes</taxon>
        <taxon>Cichlidae</taxon>
        <taxon>African cichlids</taxon>
        <taxon>Pseudocrenilabrinae</taxon>
        <taxon>Lamprologini</taxon>
        <taxon>Neolamprologus</taxon>
    </lineage>
</organism>
<comment type="catalytic activity">
    <reaction evidence="8">
        <text>a 1,2-diacyl-sn-glycero-3-phospho-(1D-myo-inositol)(in) = a 1,2-diacyl-sn-glycero-3-phospho-(1D-myo-inositol)(out)</text>
        <dbReference type="Rhea" id="RHEA:38691"/>
        <dbReference type="ChEBI" id="CHEBI:57880"/>
    </reaction>
</comment>
<comment type="catalytic activity">
    <reaction evidence="7">
        <text>a 1,2-diacyl-sn-glycero-3-phosphocholine(in) = a 1,2-diacyl-sn-glycero-3-phosphocholine(out)</text>
        <dbReference type="Rhea" id="RHEA:38571"/>
        <dbReference type="ChEBI" id="CHEBI:57643"/>
    </reaction>
</comment>
<comment type="function">
    <text evidence="13">Scramblase that mediates the translocation of glucosaminylphosphatidylinositol (alpha-D-GlcN-(1-6)-(1,2-diacyl-sn-glycero-3-phospho)-1D-myo-inositol, GlcN-PI) across the endoplasmic reticulum (ER) membrane, from the cytosolic leaflet to the luminal leaflet of the ER membrane, where it participates in the biosynthesis of glycosylphosphatidylinositol (GPI). GPI is a lipid glycoconjugate involved in post-translational modification of proteins. Can also translocate 1,2-diacyl-sn-glycero-3-phospho-(1D-myo-inositol) (phosphatidylinositol or PI), as well as several other phospholipids (1,2-diacyl-sn-glycero-3-phosphocholine, 1,2-diacyl-sn-glycero-3-phosphoethanolamine), and N-acetylglucosaminylphosphatidylinositol (GlcNAc-PI) in vitro.</text>
</comment>
<dbReference type="Ensembl" id="ENSNBRT00000029223.1">
    <property type="protein sequence ID" value="ENSNBRP00000028479.1"/>
    <property type="gene ID" value="ENSNBRG00000021124.1"/>
</dbReference>
<evidence type="ECO:0000256" key="1">
    <source>
        <dbReference type="ARBA" id="ARBA00004141"/>
    </source>
</evidence>
<evidence type="ECO:0000256" key="10">
    <source>
        <dbReference type="ARBA" id="ARBA00040905"/>
    </source>
</evidence>
<dbReference type="Bgee" id="ENSNBRG00000021124">
    <property type="expression patterns" value="Expressed in brain"/>
</dbReference>
<evidence type="ECO:0000256" key="8">
    <source>
        <dbReference type="ARBA" id="ARBA00035895"/>
    </source>
</evidence>
<feature type="transmembrane region" description="Helical" evidence="15">
    <location>
        <begin position="293"/>
        <end position="309"/>
    </location>
</feature>
<sequence>LWRSSIAKLLLGVFVVYMLHTAWLLYGFLNTKSCDGGREEHCITSYLAARPRLQMSVFTCLVPDNSPLELAVKIDPFDPHSRFERRVHVSLPGETRANGTLFAVVYVHKAGVSPLEDSREVHYAVQLTTYITPSRTDVQKDKEKVHHHSGLLHISPSMLPLHTFYIMWPFYGAQLPCTVHYLFIFLEGRQMMYLPLLMVNELDFRVRDLMEISSGTVQLPLTVSYEGISLRGFRFWVHLQDMVYSLQQFGFTDENIDEIKETLHINTDFFLALKNDISSWRKKKSMAGISRKTVLWRSLGTLLIFLYLLEETSLLVLLPVGLGACVEVVISISGVVNKLDEEERKTVEYDTQASRYLSYLVYPLCITNHQIHLVAT</sequence>
<evidence type="ECO:0000256" key="12">
    <source>
        <dbReference type="ARBA" id="ARBA00043155"/>
    </source>
</evidence>
<evidence type="ECO:0000256" key="6">
    <source>
        <dbReference type="ARBA" id="ARBA00024615"/>
    </source>
</evidence>
<dbReference type="Pfam" id="PF05602">
    <property type="entry name" value="CLPTM1"/>
    <property type="match status" value="2"/>
</dbReference>
<evidence type="ECO:0000256" key="9">
    <source>
        <dbReference type="ARBA" id="ARBA00036810"/>
    </source>
</evidence>
<comment type="catalytic activity">
    <reaction evidence="14">
        <text>a 6-(alpha-D-glucosaminyl)-1-(1,2-diacyl-sn-glycero-3-phospho)-1D-myo-inositol(in) = a 6-(alpha-D-glucosaminyl)-1-(1,2-diacyl-sn-glycero-3-phospho)-1D-myo-inositol(out)</text>
        <dbReference type="Rhea" id="RHEA:71491"/>
        <dbReference type="ChEBI" id="CHEBI:57997"/>
    </reaction>
</comment>
<name>A0A3Q4N713_NEOBR</name>
<keyword evidence="5 15" id="KW-0472">Membrane</keyword>